<protein>
    <submittedName>
        <fullName evidence="4">AraC family transcriptional regulator</fullName>
    </submittedName>
</protein>
<dbReference type="RefSeq" id="WP_188766308.1">
    <property type="nucleotide sequence ID" value="NZ_BMKK01000004.1"/>
</dbReference>
<dbReference type="InterPro" id="IPR029062">
    <property type="entry name" value="Class_I_gatase-like"/>
</dbReference>
<keyword evidence="2" id="KW-0804">Transcription</keyword>
<reference evidence="4" key="1">
    <citation type="journal article" date="2014" name="Int. J. Syst. Evol. Microbiol.">
        <title>Complete genome sequence of Corynebacterium casei LMG S-19264T (=DSM 44701T), isolated from a smear-ripened cheese.</title>
        <authorList>
            <consortium name="US DOE Joint Genome Institute (JGI-PGF)"/>
            <person name="Walter F."/>
            <person name="Albersmeier A."/>
            <person name="Kalinowski J."/>
            <person name="Ruckert C."/>
        </authorList>
    </citation>
    <scope>NUCLEOTIDE SEQUENCE</scope>
    <source>
        <strain evidence="4">CGMCC 1.15958</strain>
    </source>
</reference>
<evidence type="ECO:0000313" key="5">
    <source>
        <dbReference type="Proteomes" id="UP000609064"/>
    </source>
</evidence>
<reference evidence="4" key="2">
    <citation type="submission" date="2020-09" db="EMBL/GenBank/DDBJ databases">
        <authorList>
            <person name="Sun Q."/>
            <person name="Zhou Y."/>
        </authorList>
    </citation>
    <scope>NUCLEOTIDE SEQUENCE</scope>
    <source>
        <strain evidence="4">CGMCC 1.15958</strain>
    </source>
</reference>
<feature type="domain" description="HTH araC/xylS-type" evidence="3">
    <location>
        <begin position="220"/>
        <end position="318"/>
    </location>
</feature>
<dbReference type="PROSITE" id="PS01124">
    <property type="entry name" value="HTH_ARAC_FAMILY_2"/>
    <property type="match status" value="1"/>
</dbReference>
<dbReference type="SUPFAM" id="SSF52317">
    <property type="entry name" value="Class I glutamine amidotransferase-like"/>
    <property type="match status" value="1"/>
</dbReference>
<dbReference type="EMBL" id="BMKK01000004">
    <property type="protein sequence ID" value="GGD59088.1"/>
    <property type="molecule type" value="Genomic_DNA"/>
</dbReference>
<dbReference type="InterPro" id="IPR018060">
    <property type="entry name" value="HTH_AraC"/>
</dbReference>
<evidence type="ECO:0000259" key="3">
    <source>
        <dbReference type="PROSITE" id="PS01124"/>
    </source>
</evidence>
<dbReference type="InterPro" id="IPR009057">
    <property type="entry name" value="Homeodomain-like_sf"/>
</dbReference>
<dbReference type="AlphaFoldDB" id="A0A916YT07"/>
<keyword evidence="5" id="KW-1185">Reference proteome</keyword>
<sequence length="321" mass="36843">MKNVMILVPETAIPAAIVDPRYMFSAINEFYKSMELQPAFNIKLVGMSKEVKLNDGLISFYPDFLLNEVRKADLIIIPALSGNMAQAIKQNEGFIPWIQDQHRKGAEIASLCVGAFLLASTGLLNGKSCSTHWLYANEFRTMFPEVYLADDKVITEQNGIYSSGGATSYWNLLLYLVEKYTNREMAIMASKFFLLEMGRNSQSPFVMFQGQKDHEDTQILNAQEFIEKHYQTKLNVEDLADRFGIGRRTFERRFKKATSNTVIEYIQRVKIESAKKQLESGRKTVNEVMYDVGYTDLKAFRDVFRKLVGMSPIEYRNKYNS</sequence>
<dbReference type="GO" id="GO:0003700">
    <property type="term" value="F:DNA-binding transcription factor activity"/>
    <property type="evidence" value="ECO:0007669"/>
    <property type="project" value="InterPro"/>
</dbReference>
<organism evidence="4 5">
    <name type="scientific">Emticicia aquatilis</name>
    <dbReference type="NCBI Taxonomy" id="1537369"/>
    <lineage>
        <taxon>Bacteria</taxon>
        <taxon>Pseudomonadati</taxon>
        <taxon>Bacteroidota</taxon>
        <taxon>Cytophagia</taxon>
        <taxon>Cytophagales</taxon>
        <taxon>Leadbetterellaceae</taxon>
        <taxon>Emticicia</taxon>
    </lineage>
</organism>
<dbReference type="Gene3D" id="3.40.50.880">
    <property type="match status" value="1"/>
</dbReference>
<accession>A0A916YT07</accession>
<dbReference type="PANTHER" id="PTHR43130:SF3">
    <property type="entry name" value="HTH-TYPE TRANSCRIPTIONAL REGULATOR RV1931C"/>
    <property type="match status" value="1"/>
</dbReference>
<evidence type="ECO:0000256" key="2">
    <source>
        <dbReference type="ARBA" id="ARBA00023163"/>
    </source>
</evidence>
<keyword evidence="1" id="KW-0805">Transcription regulation</keyword>
<dbReference type="InterPro" id="IPR002818">
    <property type="entry name" value="DJ-1/PfpI"/>
</dbReference>
<dbReference type="Pfam" id="PF01965">
    <property type="entry name" value="DJ-1_PfpI"/>
    <property type="match status" value="1"/>
</dbReference>
<evidence type="ECO:0000313" key="4">
    <source>
        <dbReference type="EMBL" id="GGD59088.1"/>
    </source>
</evidence>
<dbReference type="Pfam" id="PF12833">
    <property type="entry name" value="HTH_18"/>
    <property type="match status" value="1"/>
</dbReference>
<dbReference type="GO" id="GO:0043565">
    <property type="term" value="F:sequence-specific DNA binding"/>
    <property type="evidence" value="ECO:0007669"/>
    <property type="project" value="InterPro"/>
</dbReference>
<evidence type="ECO:0000256" key="1">
    <source>
        <dbReference type="ARBA" id="ARBA00023015"/>
    </source>
</evidence>
<dbReference type="CDD" id="cd03138">
    <property type="entry name" value="GATase1_AraC_2"/>
    <property type="match status" value="1"/>
</dbReference>
<dbReference type="SUPFAM" id="SSF46689">
    <property type="entry name" value="Homeodomain-like"/>
    <property type="match status" value="2"/>
</dbReference>
<dbReference type="InterPro" id="IPR052158">
    <property type="entry name" value="INH-QAR"/>
</dbReference>
<dbReference type="Proteomes" id="UP000609064">
    <property type="component" value="Unassembled WGS sequence"/>
</dbReference>
<gene>
    <name evidence="4" type="ORF">GCM10011514_23810</name>
</gene>
<name>A0A916YT07_9BACT</name>
<dbReference type="Gene3D" id="1.10.10.60">
    <property type="entry name" value="Homeodomain-like"/>
    <property type="match status" value="2"/>
</dbReference>
<proteinExistence type="predicted"/>
<dbReference type="PANTHER" id="PTHR43130">
    <property type="entry name" value="ARAC-FAMILY TRANSCRIPTIONAL REGULATOR"/>
    <property type="match status" value="1"/>
</dbReference>
<comment type="caution">
    <text evidence="4">The sequence shown here is derived from an EMBL/GenBank/DDBJ whole genome shotgun (WGS) entry which is preliminary data.</text>
</comment>
<dbReference type="SMART" id="SM00342">
    <property type="entry name" value="HTH_ARAC"/>
    <property type="match status" value="1"/>
</dbReference>